<dbReference type="AlphaFoldDB" id="A0A1Z4N9Z3"/>
<evidence type="ECO:0000259" key="4">
    <source>
        <dbReference type="PROSITE" id="PS51194"/>
    </source>
</evidence>
<dbReference type="CDD" id="cd18793">
    <property type="entry name" value="SF2_C_SNF"/>
    <property type="match status" value="1"/>
</dbReference>
<dbReference type="GO" id="GO:0016787">
    <property type="term" value="F:hydrolase activity"/>
    <property type="evidence" value="ECO:0007669"/>
    <property type="project" value="UniProtKB-KW"/>
</dbReference>
<dbReference type="PROSITE" id="PS51194">
    <property type="entry name" value="HELICASE_CTER"/>
    <property type="match status" value="1"/>
</dbReference>
<keyword evidence="1" id="KW-0378">Hydrolase</keyword>
<dbReference type="InterPro" id="IPR038718">
    <property type="entry name" value="SNF2-like_sf"/>
</dbReference>
<dbReference type="SMART" id="SM00490">
    <property type="entry name" value="HELICc"/>
    <property type="match status" value="1"/>
</dbReference>
<dbReference type="InterPro" id="IPR014001">
    <property type="entry name" value="Helicase_ATP-bd"/>
</dbReference>
<feature type="region of interest" description="Disordered" evidence="2">
    <location>
        <begin position="685"/>
        <end position="716"/>
    </location>
</feature>
<feature type="compositionally biased region" description="Basic and acidic residues" evidence="2">
    <location>
        <begin position="697"/>
        <end position="706"/>
    </location>
</feature>
<keyword evidence="5" id="KW-0067">ATP-binding</keyword>
<dbReference type="Gene3D" id="3.30.870.10">
    <property type="entry name" value="Endonuclease Chain A"/>
    <property type="match status" value="1"/>
</dbReference>
<gene>
    <name evidence="5" type="ORF">NIES37_65700</name>
</gene>
<dbReference type="Gene3D" id="3.40.50.300">
    <property type="entry name" value="P-loop containing nucleotide triphosphate hydrolases"/>
    <property type="match status" value="1"/>
</dbReference>
<proteinExistence type="predicted"/>
<keyword evidence="5" id="KW-0347">Helicase</keyword>
<accession>A0A1Z4N9Z3</accession>
<evidence type="ECO:0000313" key="6">
    <source>
        <dbReference type="Proteomes" id="UP000218785"/>
    </source>
</evidence>
<dbReference type="SMART" id="SM00487">
    <property type="entry name" value="DEXDc"/>
    <property type="match status" value="1"/>
</dbReference>
<name>A0A1Z4N9Z3_9CYAN</name>
<evidence type="ECO:0000256" key="1">
    <source>
        <dbReference type="ARBA" id="ARBA00022801"/>
    </source>
</evidence>
<evidence type="ECO:0000259" key="3">
    <source>
        <dbReference type="PROSITE" id="PS51192"/>
    </source>
</evidence>
<reference evidence="5 6" key="1">
    <citation type="submission" date="2017-06" db="EMBL/GenBank/DDBJ databases">
        <title>Genome sequencing of cyanobaciteial culture collection at National Institute for Environmental Studies (NIES).</title>
        <authorList>
            <person name="Hirose Y."/>
            <person name="Shimura Y."/>
            <person name="Fujisawa T."/>
            <person name="Nakamura Y."/>
            <person name="Kawachi M."/>
        </authorList>
    </citation>
    <scope>NUCLEOTIDE SEQUENCE [LARGE SCALE GENOMIC DNA]</scope>
    <source>
        <strain evidence="5 6">NIES-37</strain>
    </source>
</reference>
<dbReference type="KEGG" id="ttq:NIES37_65700"/>
<feature type="domain" description="Helicase C-terminal" evidence="4">
    <location>
        <begin position="785"/>
        <end position="948"/>
    </location>
</feature>
<sequence>MHGFRLFTHLVQTIPRSYTHRKLPLNHQKFPTEYEIMPRIFDNIDLQLLPILRDTLKISYRADFCVGYFNLRGWRKLDDLIEQYVGGETSCCRLLVGMQGLPSDEVHTAFTLGAGEGKLDNSTIIRLKKKIAAEFRQQLTIGAPTDDHEVGLRRLSRQLKTKKLVIKLFLAHPLHAKLYLVHRHDPNSPIVGFLGSSNLTLAGLRKQGELNVDILDHDATNKLQKWFEDRWKDYGCIDISKELAEIIDNSWAREELIPPYHIYLKIAYHLSHEAIAGISEFRIPREFNNLFDFQKAAVQLAARHVTRRGGVIVGDVVGLGKTLVGTALAKILQEDCFWETLIICPKNLTLMWQDYVDDYRLYAKVMPISKVQNLLPELRRYRVVLIDESHNLRNREGKRYRAIAEYIAANESKCILLSATPYNKTYLDLSAQLRLFVPEDQDLGFRPEALINELGGGSLGELQFIRKHQCSVKSLAAFEKSEHPDDWRELMKRYMVRRTRSFIKDNYAKSDLNSASLTQDKQKVIRKYLEFPDGRRSYFPDRLPRTIKFTLDTANDSYSGLYSEAVIEVINQLNLPRYGLGNYVVAKPKQPPTDAEQRQISGLFRGGRRLMGFSRTNLFKRLESSGSAFIQSIERHILRNFIYLYALENALDIPIGTQDAELLDTRNNDEDADSVTASLFDVEIEEDDLTSSPDSPPAEKGEKAGEEILSSPAGMGSTEKVFRQQAESIYQEYTTRYQRRFKWLRSSLFDIKKLNKDLLADAKALINILQNIGKWNSQTDEKLIALINLLTKTHPGEKVLIFTQFADSVRYITDNLQAKNITKVAGVTGRSQYPTELTGRFSPVSNNQRDRVSSTDELRILIATDILSEGHNLQDCAIIVNWDLPWAIIRLIQRAGRVDRIGQNADKILCYSFLPAEGVERIINLRGRLKQRLQENAEVVGTDEAFFEDDDAQVILDLYNEKSGILDGDEDTEVDLTSEAFQIWKKATDDNPGLKKTIEEMPNVVYSTREHTPQPVQPEGVLMYMKTTEGNDALIYVDRNGNSVTQSQLAVLKMAACDEATPAIAKDKQHHELVKKGAQLLAEEEKNMGGQLGRPSGARFRSYERLKSYAQEMKGTLFVTEELLKAIDDIYRYPLRQSAIDTLNRQLKSGISIQQLAELVVALRMDDRLCIVSEEIEKREPQIICSLGLFEG</sequence>
<dbReference type="Proteomes" id="UP000218785">
    <property type="component" value="Chromosome"/>
</dbReference>
<dbReference type="PANTHER" id="PTHR45766:SF6">
    <property type="entry name" value="SWI_SNF-RELATED MATRIX-ASSOCIATED ACTIN-DEPENDENT REGULATOR OF CHROMATIN SUBFAMILY A-LIKE PROTEIN 1"/>
    <property type="match status" value="1"/>
</dbReference>
<dbReference type="Pfam" id="PF13091">
    <property type="entry name" value="PLDc_2"/>
    <property type="match status" value="1"/>
</dbReference>
<dbReference type="InterPro" id="IPR027417">
    <property type="entry name" value="P-loop_NTPase"/>
</dbReference>
<keyword evidence="5" id="KW-0547">Nucleotide-binding</keyword>
<dbReference type="Gene3D" id="3.40.50.10810">
    <property type="entry name" value="Tandem AAA-ATPase domain"/>
    <property type="match status" value="2"/>
</dbReference>
<dbReference type="InterPro" id="IPR025202">
    <property type="entry name" value="PLD-like_dom"/>
</dbReference>
<feature type="domain" description="Helicase ATP-binding" evidence="3">
    <location>
        <begin position="302"/>
        <end position="439"/>
    </location>
</feature>
<dbReference type="SUPFAM" id="SSF52540">
    <property type="entry name" value="P-loop containing nucleoside triphosphate hydrolases"/>
    <property type="match status" value="2"/>
</dbReference>
<dbReference type="GO" id="GO:0004386">
    <property type="term" value="F:helicase activity"/>
    <property type="evidence" value="ECO:0007669"/>
    <property type="project" value="UniProtKB-KW"/>
</dbReference>
<dbReference type="InterPro" id="IPR049730">
    <property type="entry name" value="SNF2/RAD54-like_C"/>
</dbReference>
<dbReference type="SUPFAM" id="SSF56024">
    <property type="entry name" value="Phospholipase D/nuclease"/>
    <property type="match status" value="1"/>
</dbReference>
<dbReference type="Pfam" id="PF00271">
    <property type="entry name" value="Helicase_C"/>
    <property type="match status" value="1"/>
</dbReference>
<dbReference type="InterPro" id="IPR001650">
    <property type="entry name" value="Helicase_C-like"/>
</dbReference>
<dbReference type="CDD" id="cd09178">
    <property type="entry name" value="PLDc_N_Snf2_like"/>
    <property type="match status" value="1"/>
</dbReference>
<organism evidence="5 6">
    <name type="scientific">Tolypothrix tenuis PCC 7101</name>
    <dbReference type="NCBI Taxonomy" id="231146"/>
    <lineage>
        <taxon>Bacteria</taxon>
        <taxon>Bacillati</taxon>
        <taxon>Cyanobacteriota</taxon>
        <taxon>Cyanophyceae</taxon>
        <taxon>Nostocales</taxon>
        <taxon>Tolypothrichaceae</taxon>
        <taxon>Tolypothrix</taxon>
    </lineage>
</organism>
<dbReference type="PROSITE" id="PS51192">
    <property type="entry name" value="HELICASE_ATP_BIND_1"/>
    <property type="match status" value="1"/>
</dbReference>
<keyword evidence="6" id="KW-1185">Reference proteome</keyword>
<dbReference type="EMBL" id="AP018248">
    <property type="protein sequence ID" value="BAZ02557.1"/>
    <property type="molecule type" value="Genomic_DNA"/>
</dbReference>
<dbReference type="PANTHER" id="PTHR45766">
    <property type="entry name" value="DNA ANNEALING HELICASE AND ENDONUCLEASE ZRANB3 FAMILY MEMBER"/>
    <property type="match status" value="1"/>
</dbReference>
<protein>
    <submittedName>
        <fullName evidence="5">Helicase domain-containing protein</fullName>
    </submittedName>
</protein>
<evidence type="ECO:0000256" key="2">
    <source>
        <dbReference type="SAM" id="MobiDB-lite"/>
    </source>
</evidence>
<evidence type="ECO:0000313" key="5">
    <source>
        <dbReference type="EMBL" id="BAZ02557.1"/>
    </source>
</evidence>